<sequence length="314" mass="35338">MHLGLTGSLWIVTVLSSLFIFMVSCSSIGCSWEKATDACGLSRHRTSCHFYKKSSLLATQQRWERAKESVTANLALNCDLPRPFVNPSHRIGRPKPIAAYWSLAEERRGSASCIFDTPEPSLVDPQHCIETDVPQNDNNVEMNIDVDTSDEWARPVRQIPRHYVNINRSEEDLNISDNADNHNVSTQNSGTLPAQARIRRLLLMLADTLQTTFNSFGICRLYPHHPSFEPDKFVSSSLLVRTCPNAAEGSDSPLQVYAPPYPFANMTIYWLISWMNSGSSRVLESKVASLINDIMLAKDFDPKHLQGFLVRRSL</sequence>
<organism evidence="2 3">
    <name type="scientific">Suillus subaureus</name>
    <dbReference type="NCBI Taxonomy" id="48587"/>
    <lineage>
        <taxon>Eukaryota</taxon>
        <taxon>Fungi</taxon>
        <taxon>Dikarya</taxon>
        <taxon>Basidiomycota</taxon>
        <taxon>Agaricomycotina</taxon>
        <taxon>Agaricomycetes</taxon>
        <taxon>Agaricomycetidae</taxon>
        <taxon>Boletales</taxon>
        <taxon>Suillineae</taxon>
        <taxon>Suillaceae</taxon>
        <taxon>Suillus</taxon>
    </lineage>
</organism>
<evidence type="ECO:0000313" key="2">
    <source>
        <dbReference type="EMBL" id="KAG1822445.1"/>
    </source>
</evidence>
<feature type="chain" id="PRO_5040486145" evidence="1">
    <location>
        <begin position="26"/>
        <end position="314"/>
    </location>
</feature>
<comment type="caution">
    <text evidence="2">The sequence shown here is derived from an EMBL/GenBank/DDBJ whole genome shotgun (WGS) entry which is preliminary data.</text>
</comment>
<proteinExistence type="predicted"/>
<evidence type="ECO:0000256" key="1">
    <source>
        <dbReference type="SAM" id="SignalP"/>
    </source>
</evidence>
<accession>A0A9P7JGT2</accession>
<reference evidence="2" key="1">
    <citation type="journal article" date="2020" name="New Phytol.">
        <title>Comparative genomics reveals dynamic genome evolution in host specialist ectomycorrhizal fungi.</title>
        <authorList>
            <person name="Lofgren L.A."/>
            <person name="Nguyen N.H."/>
            <person name="Vilgalys R."/>
            <person name="Ruytinx J."/>
            <person name="Liao H.L."/>
            <person name="Branco S."/>
            <person name="Kuo A."/>
            <person name="LaButti K."/>
            <person name="Lipzen A."/>
            <person name="Andreopoulos W."/>
            <person name="Pangilinan J."/>
            <person name="Riley R."/>
            <person name="Hundley H."/>
            <person name="Na H."/>
            <person name="Barry K."/>
            <person name="Grigoriev I.V."/>
            <person name="Stajich J.E."/>
            <person name="Kennedy P.G."/>
        </authorList>
    </citation>
    <scope>NUCLEOTIDE SEQUENCE</scope>
    <source>
        <strain evidence="2">MN1</strain>
    </source>
</reference>
<protein>
    <submittedName>
        <fullName evidence="2">Uncharacterized protein</fullName>
    </submittedName>
</protein>
<dbReference type="GeneID" id="64633464"/>
<dbReference type="AlphaFoldDB" id="A0A9P7JGT2"/>
<dbReference type="OrthoDB" id="2691435at2759"/>
<name>A0A9P7JGT2_9AGAM</name>
<dbReference type="Proteomes" id="UP000807769">
    <property type="component" value="Unassembled WGS sequence"/>
</dbReference>
<dbReference type="EMBL" id="JABBWG010000005">
    <property type="protein sequence ID" value="KAG1822445.1"/>
    <property type="molecule type" value="Genomic_DNA"/>
</dbReference>
<evidence type="ECO:0000313" key="3">
    <source>
        <dbReference type="Proteomes" id="UP000807769"/>
    </source>
</evidence>
<gene>
    <name evidence="2" type="ORF">BJ212DRAFT_1476874</name>
</gene>
<keyword evidence="1" id="KW-0732">Signal</keyword>
<feature type="signal peptide" evidence="1">
    <location>
        <begin position="1"/>
        <end position="25"/>
    </location>
</feature>
<dbReference type="RefSeq" id="XP_041196851.1">
    <property type="nucleotide sequence ID" value="XM_041339448.1"/>
</dbReference>
<keyword evidence="3" id="KW-1185">Reference proteome</keyword>